<evidence type="ECO:0000313" key="3">
    <source>
        <dbReference type="Proteomes" id="UP000318538"/>
    </source>
</evidence>
<name>A0A517NFY6_9BACT</name>
<dbReference type="AlphaFoldDB" id="A0A517NFY6"/>
<sequence length="51" mass="5695">MHHMYDPIAPSFHRVGIAPRVHVQETRGPLGTRLNDGGGHAHMYDPVRPIV</sequence>
<reference evidence="2 3" key="1">
    <citation type="submission" date="2019-02" db="EMBL/GenBank/DDBJ databases">
        <title>Deep-cultivation of Planctomycetes and their phenomic and genomic characterization uncovers novel biology.</title>
        <authorList>
            <person name="Wiegand S."/>
            <person name="Jogler M."/>
            <person name="Boedeker C."/>
            <person name="Pinto D."/>
            <person name="Vollmers J."/>
            <person name="Rivas-Marin E."/>
            <person name="Kohn T."/>
            <person name="Peeters S.H."/>
            <person name="Heuer A."/>
            <person name="Rast P."/>
            <person name="Oberbeckmann S."/>
            <person name="Bunk B."/>
            <person name="Jeske O."/>
            <person name="Meyerdierks A."/>
            <person name="Storesund J.E."/>
            <person name="Kallscheuer N."/>
            <person name="Luecker S."/>
            <person name="Lage O.M."/>
            <person name="Pohl T."/>
            <person name="Merkel B.J."/>
            <person name="Hornburger P."/>
            <person name="Mueller R.-W."/>
            <person name="Bruemmer F."/>
            <person name="Labrenz M."/>
            <person name="Spormann A.M."/>
            <person name="Op den Camp H."/>
            <person name="Overmann J."/>
            <person name="Amann R."/>
            <person name="Jetten M.S.M."/>
            <person name="Mascher T."/>
            <person name="Medema M.H."/>
            <person name="Devos D.P."/>
            <person name="Kaster A.-K."/>
            <person name="Ovreas L."/>
            <person name="Rohde M."/>
            <person name="Galperin M.Y."/>
            <person name="Jogler C."/>
        </authorList>
    </citation>
    <scope>NUCLEOTIDE SEQUENCE [LARGE SCALE GENOMIC DNA]</scope>
    <source>
        <strain evidence="2 3">K22_7</strain>
    </source>
</reference>
<protein>
    <submittedName>
        <fullName evidence="2">Uncharacterized protein</fullName>
    </submittedName>
</protein>
<evidence type="ECO:0000256" key="1">
    <source>
        <dbReference type="SAM" id="MobiDB-lite"/>
    </source>
</evidence>
<keyword evidence="3" id="KW-1185">Reference proteome</keyword>
<dbReference type="Proteomes" id="UP000318538">
    <property type="component" value="Chromosome"/>
</dbReference>
<feature type="region of interest" description="Disordered" evidence="1">
    <location>
        <begin position="19"/>
        <end position="51"/>
    </location>
</feature>
<gene>
    <name evidence="2" type="ORF">K227x_44470</name>
</gene>
<evidence type="ECO:0000313" key="2">
    <source>
        <dbReference type="EMBL" id="QDT06040.1"/>
    </source>
</evidence>
<proteinExistence type="predicted"/>
<organism evidence="2 3">
    <name type="scientific">Rubripirellula lacrimiformis</name>
    <dbReference type="NCBI Taxonomy" id="1930273"/>
    <lineage>
        <taxon>Bacteria</taxon>
        <taxon>Pseudomonadati</taxon>
        <taxon>Planctomycetota</taxon>
        <taxon>Planctomycetia</taxon>
        <taxon>Pirellulales</taxon>
        <taxon>Pirellulaceae</taxon>
        <taxon>Rubripirellula</taxon>
    </lineage>
</organism>
<dbReference type="KEGG" id="rlc:K227x_44470"/>
<dbReference type="EMBL" id="CP036525">
    <property type="protein sequence ID" value="QDT06040.1"/>
    <property type="molecule type" value="Genomic_DNA"/>
</dbReference>
<accession>A0A517NFY6</accession>